<protein>
    <submittedName>
        <fullName evidence="3">Uncharacterized protein</fullName>
    </submittedName>
</protein>
<dbReference type="EMBL" id="WIWC01000062">
    <property type="protein sequence ID" value="MQT82752.1"/>
    <property type="molecule type" value="Genomic_DNA"/>
</dbReference>
<evidence type="ECO:0000313" key="2">
    <source>
        <dbReference type="EMBL" id="MQT78382.1"/>
    </source>
</evidence>
<dbReference type="EMBL" id="WIWF01000418">
    <property type="protein sequence ID" value="MQT78382.1"/>
    <property type="molecule type" value="Genomic_DNA"/>
</dbReference>
<evidence type="ECO:0000313" key="5">
    <source>
        <dbReference type="EMBL" id="MQU29429.1"/>
    </source>
</evidence>
<organism evidence="3">
    <name type="scientific">Pseudomonas helleri</name>
    <dbReference type="NCBI Taxonomy" id="1608996"/>
    <lineage>
        <taxon>Bacteria</taxon>
        <taxon>Pseudomonadati</taxon>
        <taxon>Pseudomonadota</taxon>
        <taxon>Gammaproteobacteria</taxon>
        <taxon>Pseudomonadales</taxon>
        <taxon>Pseudomonadaceae</taxon>
        <taxon>Pseudomonas</taxon>
    </lineage>
</organism>
<dbReference type="AlphaFoldDB" id="A0A6A7Z0B9"/>
<name>A0A6A7Z0B9_9PSED</name>
<dbReference type="Proteomes" id="UP000443000">
    <property type="component" value="Unassembled WGS sequence"/>
</dbReference>
<comment type="caution">
    <text evidence="3">The sequence shown here is derived from an EMBL/GenBank/DDBJ whole genome shotgun (WGS) entry which is preliminary data.</text>
</comment>
<proteinExistence type="predicted"/>
<dbReference type="Proteomes" id="UP000437970">
    <property type="component" value="Unassembled WGS sequence"/>
</dbReference>
<dbReference type="EMBL" id="WIVW01000067">
    <property type="protein sequence ID" value="MQU29429.1"/>
    <property type="molecule type" value="Genomic_DNA"/>
</dbReference>
<evidence type="ECO:0000313" key="6">
    <source>
        <dbReference type="Proteomes" id="UP000437970"/>
    </source>
</evidence>
<gene>
    <name evidence="4" type="ORF">GHN41_23010</name>
    <name evidence="3" type="ORF">GHN86_22200</name>
    <name evidence="1" type="ORF">GHN94_22195</name>
    <name evidence="5" type="ORF">GHO29_23520</name>
    <name evidence="2" type="ORF">GHO37_29700</name>
</gene>
<evidence type="ECO:0000313" key="4">
    <source>
        <dbReference type="EMBL" id="MQU19288.1"/>
    </source>
</evidence>
<dbReference type="RefSeq" id="WP_095008861.1">
    <property type="nucleotide sequence ID" value="NZ_JBITTT010000031.1"/>
</dbReference>
<dbReference type="Proteomes" id="UP000447574">
    <property type="component" value="Unassembled WGS sequence"/>
</dbReference>
<dbReference type="Proteomes" id="UP000713985">
    <property type="component" value="Unassembled WGS sequence"/>
</dbReference>
<evidence type="ECO:0000313" key="1">
    <source>
        <dbReference type="EMBL" id="MQT28513.1"/>
    </source>
</evidence>
<evidence type="ECO:0000313" key="8">
    <source>
        <dbReference type="Proteomes" id="UP000447574"/>
    </source>
</evidence>
<evidence type="ECO:0000313" key="7">
    <source>
        <dbReference type="Proteomes" id="UP000443000"/>
    </source>
</evidence>
<evidence type="ECO:0000313" key="3">
    <source>
        <dbReference type="EMBL" id="MQT82752.1"/>
    </source>
</evidence>
<evidence type="ECO:0000313" key="9">
    <source>
        <dbReference type="Proteomes" id="UP000713985"/>
    </source>
</evidence>
<sequence length="80" mass="8781">MTGHSEFNSMLSTLLTMHEQGKRPDSAFIEANADVFEQLWAKGFGCFRITRMVAGNIMSRPMYSGVLTPSGIAAAKALQR</sequence>
<dbReference type="OrthoDB" id="9961849at2"/>
<accession>A0A6A7Z0B9</accession>
<reference evidence="6 7" key="1">
    <citation type="submission" date="2019-10" db="EMBL/GenBank/DDBJ databases">
        <title>Evaluation of single-gene subtyping targets for Pseudomonas.</title>
        <authorList>
            <person name="Reichler S.J."/>
            <person name="Orsi R.H."/>
            <person name="Wiedmann M."/>
            <person name="Martin N.H."/>
            <person name="Murphy S.I."/>
        </authorList>
    </citation>
    <scope>NUCLEOTIDE SEQUENCE</scope>
    <source>
        <strain evidence="1 9">FSL R10-0802</strain>
        <strain evidence="4 7">FSL R10-1594</strain>
        <strain evidence="5 6">FSL R10-1984</strain>
        <strain evidence="3">FSL R10-2339</strain>
        <strain evidence="2 8">FSL R10-2932</strain>
    </source>
</reference>
<keyword evidence="9" id="KW-1185">Reference proteome</keyword>
<dbReference type="EMBL" id="WIWP01000080">
    <property type="protein sequence ID" value="MQT28513.1"/>
    <property type="molecule type" value="Genomic_DNA"/>
</dbReference>
<dbReference type="EMBL" id="WIVT01000052">
    <property type="protein sequence ID" value="MQU19288.1"/>
    <property type="molecule type" value="Genomic_DNA"/>
</dbReference>